<keyword evidence="2 3" id="KW-0456">Lyase</keyword>
<comment type="function">
    <text evidence="3">Catalyzes two sequential steps in the biosynthesis of coenzyme A. In the first step cysteine is conjugated to 4'-phosphopantothenate to form 4-phosphopantothenoylcysteine. In the second step the latter compound is decarboxylated to form 4'-phosphopantotheine.</text>
</comment>
<evidence type="ECO:0000259" key="5">
    <source>
        <dbReference type="Pfam" id="PF02441"/>
    </source>
</evidence>
<evidence type="ECO:0000256" key="2">
    <source>
        <dbReference type="ARBA" id="ARBA00023239"/>
    </source>
</evidence>
<keyword evidence="3 4" id="KW-0436">Ligase</keyword>
<dbReference type="InterPro" id="IPR003382">
    <property type="entry name" value="Flavoprotein"/>
</dbReference>
<dbReference type="Gene3D" id="3.40.50.10300">
    <property type="entry name" value="CoaB-like"/>
    <property type="match status" value="1"/>
</dbReference>
<comment type="caution">
    <text evidence="7">The sequence shown here is derived from an EMBL/GenBank/DDBJ whole genome shotgun (WGS) entry which is preliminary data.</text>
</comment>
<feature type="binding site" evidence="3">
    <location>
        <position position="321"/>
    </location>
    <ligand>
        <name>CTP</name>
        <dbReference type="ChEBI" id="CHEBI:37563"/>
    </ligand>
</feature>
<dbReference type="PANTHER" id="PTHR14359:SF6">
    <property type="entry name" value="PHOSPHOPANTOTHENOYLCYSTEINE DECARBOXYLASE"/>
    <property type="match status" value="1"/>
</dbReference>
<comment type="cofactor">
    <cofactor evidence="3">
        <name>FMN</name>
        <dbReference type="ChEBI" id="CHEBI:58210"/>
    </cofactor>
    <text evidence="3">Binds 1 FMN per subunit.</text>
</comment>
<dbReference type="InterPro" id="IPR007085">
    <property type="entry name" value="DNA/pantothenate-metab_flavo_C"/>
</dbReference>
<evidence type="ECO:0000259" key="6">
    <source>
        <dbReference type="Pfam" id="PF04127"/>
    </source>
</evidence>
<dbReference type="GO" id="GO:0004633">
    <property type="term" value="F:phosphopantothenoylcysteine decarboxylase activity"/>
    <property type="evidence" value="ECO:0007669"/>
    <property type="project" value="UniProtKB-UniRule"/>
</dbReference>
<comment type="function">
    <text evidence="4">Catalyzes two steps in the biosynthesis of coenzyme A. In the first step cysteine is conjugated to 4'-phosphopantothenate to form 4-phosphopantothenoylcysteine, in the latter compound is decarboxylated to form 4'-phosphopantotheine.</text>
</comment>
<comment type="similarity">
    <text evidence="3 4">In the C-terminal section; belongs to the PPC synthetase family.</text>
</comment>
<sequence>MKILFVITGGIAEYKVVEAVRYQVKAGNAVKVVMTKMAEEFVTPLTFATLTNEPVYDDFKSDLGKPVAHVALADWADQVVVAPATANFIAKMALGIADDFASTVVLASSAKKRVLPAMNVNMWQNPAVQRNLTQLKADGVEILEPVVGELAEGYSGKGRFPSAEVVNQFISQPVSSSQQLAGYKVVVTAGGTREAIDPVRFIGNRSSGKMGFALAQQAAAAGATVTLITGPTNLSLDTHSKIKRIDIEDVAELKAALDQELKNADVLIMAAAVSDYRVAKVSTHKLKKHDFKNGLQLELVENPDILATLDRPDRLKYVVGFAAETDDLLENATGKMQRKGLNMVVANDVGNPEIGFNVDDNAVTILRPDQRAKVIAKQSKVKIAEAILKIVSEELK</sequence>
<comment type="catalytic activity">
    <reaction evidence="3 4">
        <text>(R)-4'-phosphopantothenate + L-cysteine + CTP = N-[(R)-4-phosphopantothenoyl]-L-cysteine + CMP + diphosphate + H(+)</text>
        <dbReference type="Rhea" id="RHEA:19397"/>
        <dbReference type="ChEBI" id="CHEBI:10986"/>
        <dbReference type="ChEBI" id="CHEBI:15378"/>
        <dbReference type="ChEBI" id="CHEBI:33019"/>
        <dbReference type="ChEBI" id="CHEBI:35235"/>
        <dbReference type="ChEBI" id="CHEBI:37563"/>
        <dbReference type="ChEBI" id="CHEBI:59458"/>
        <dbReference type="ChEBI" id="CHEBI:60377"/>
        <dbReference type="EC" id="6.3.2.5"/>
    </reaction>
</comment>
<dbReference type="SUPFAM" id="SSF52507">
    <property type="entry name" value="Homo-oligomeric flavin-containing Cys decarboxylases, HFCD"/>
    <property type="match status" value="1"/>
</dbReference>
<keyword evidence="1 3" id="KW-0210">Decarboxylase</keyword>
<dbReference type="InterPro" id="IPR035929">
    <property type="entry name" value="CoaB-like_sf"/>
</dbReference>
<reference evidence="7" key="2">
    <citation type="submission" date="2023-10" db="EMBL/GenBank/DDBJ databases">
        <authorList>
            <person name="Khurajog B."/>
        </authorList>
    </citation>
    <scope>NUCLEOTIDE SEQUENCE</scope>
    <source>
        <strain evidence="7">BF9</strain>
    </source>
</reference>
<dbReference type="HAMAP" id="MF_02225">
    <property type="entry name" value="CoaBC"/>
    <property type="match status" value="1"/>
</dbReference>
<dbReference type="SUPFAM" id="SSF102645">
    <property type="entry name" value="CoaB-like"/>
    <property type="match status" value="1"/>
</dbReference>
<feature type="binding site" evidence="3">
    <location>
        <position position="285"/>
    </location>
    <ligand>
        <name>CTP</name>
        <dbReference type="ChEBI" id="CHEBI:37563"/>
    </ligand>
</feature>
<feature type="domain" description="Flavoprotein" evidence="5">
    <location>
        <begin position="1"/>
        <end position="149"/>
    </location>
</feature>
<dbReference type="GO" id="GO:0015937">
    <property type="term" value="P:coenzyme A biosynthetic process"/>
    <property type="evidence" value="ECO:0007669"/>
    <property type="project" value="UniProtKB-UniRule"/>
</dbReference>
<dbReference type="InterPro" id="IPR036551">
    <property type="entry name" value="Flavin_trans-like"/>
</dbReference>
<dbReference type="EMBL" id="JAWJAV010000001">
    <property type="protein sequence ID" value="MDV2620228.1"/>
    <property type="molecule type" value="Genomic_DNA"/>
</dbReference>
<dbReference type="GO" id="GO:0015941">
    <property type="term" value="P:pantothenate catabolic process"/>
    <property type="evidence" value="ECO:0007669"/>
    <property type="project" value="InterPro"/>
</dbReference>
<dbReference type="GO" id="GO:0010181">
    <property type="term" value="F:FMN binding"/>
    <property type="evidence" value="ECO:0007669"/>
    <property type="project" value="UniProtKB-UniRule"/>
</dbReference>
<dbReference type="Pfam" id="PF04127">
    <property type="entry name" value="DFP"/>
    <property type="match status" value="1"/>
</dbReference>
<evidence type="ECO:0000313" key="8">
    <source>
        <dbReference type="Proteomes" id="UP001280897"/>
    </source>
</evidence>
<comment type="catalytic activity">
    <reaction evidence="3 4">
        <text>N-[(R)-4-phosphopantothenoyl]-L-cysteine + H(+) = (R)-4'-phosphopantetheine + CO2</text>
        <dbReference type="Rhea" id="RHEA:16793"/>
        <dbReference type="ChEBI" id="CHEBI:15378"/>
        <dbReference type="ChEBI" id="CHEBI:16526"/>
        <dbReference type="ChEBI" id="CHEBI:59458"/>
        <dbReference type="ChEBI" id="CHEBI:61723"/>
        <dbReference type="EC" id="4.1.1.36"/>
    </reaction>
</comment>
<comment type="similarity">
    <text evidence="3 4">In the N-terminal section; belongs to the HFCD (homo-oligomeric flavin containing Cys decarboxylase) superfamily.</text>
</comment>
<evidence type="ECO:0000256" key="3">
    <source>
        <dbReference type="HAMAP-Rule" id="MF_02225"/>
    </source>
</evidence>
<reference evidence="7" key="1">
    <citation type="journal article" date="2023" name="PeerJ">
        <title>Selection and evaluation of lactic acid bacteria from chicken feces in Thailand as potential probiotics.</title>
        <authorList>
            <person name="Khurajog B."/>
            <person name="Disastra Y."/>
            <person name="Lawwyne L.D."/>
            <person name="Sirichokchatchawan W."/>
            <person name="Niyomtham W."/>
            <person name="Yindee J."/>
            <person name="Hampson D.J."/>
            <person name="Prapasarakul N."/>
        </authorList>
    </citation>
    <scope>NUCLEOTIDE SEQUENCE</scope>
    <source>
        <strain evidence="7">BF9</strain>
    </source>
</reference>
<organism evidence="7 8">
    <name type="scientific">Pediococcus acidilactici</name>
    <dbReference type="NCBI Taxonomy" id="1254"/>
    <lineage>
        <taxon>Bacteria</taxon>
        <taxon>Bacillati</taxon>
        <taxon>Bacillota</taxon>
        <taxon>Bacilli</taxon>
        <taxon>Lactobacillales</taxon>
        <taxon>Lactobacillaceae</taxon>
        <taxon>Pediococcus</taxon>
        <taxon>Pediococcus acidilactici group</taxon>
    </lineage>
</organism>
<dbReference type="Proteomes" id="UP001280897">
    <property type="component" value="Unassembled WGS sequence"/>
</dbReference>
<dbReference type="GO" id="GO:0071513">
    <property type="term" value="C:phosphopantothenoylcysteine decarboxylase complex"/>
    <property type="evidence" value="ECO:0007669"/>
    <property type="project" value="TreeGrafter"/>
</dbReference>
<dbReference type="GO" id="GO:0046872">
    <property type="term" value="F:metal ion binding"/>
    <property type="evidence" value="ECO:0007669"/>
    <property type="project" value="UniProtKB-KW"/>
</dbReference>
<evidence type="ECO:0000256" key="1">
    <source>
        <dbReference type="ARBA" id="ARBA00022793"/>
    </source>
</evidence>
<accession>A0AAW8YEG4</accession>
<keyword evidence="3" id="KW-0511">Multifunctional enzyme</keyword>
<dbReference type="AlphaFoldDB" id="A0AAW8YEG4"/>
<evidence type="ECO:0000313" key="7">
    <source>
        <dbReference type="EMBL" id="MDV2620228.1"/>
    </source>
</evidence>
<dbReference type="GeneID" id="57365724"/>
<gene>
    <name evidence="3 7" type="primary">coaBC</name>
    <name evidence="7" type="ORF">R0G89_00565</name>
</gene>
<dbReference type="Pfam" id="PF02441">
    <property type="entry name" value="Flavoprotein"/>
    <property type="match status" value="1"/>
</dbReference>
<feature type="region of interest" description="Phosphopantothenate--cysteine ligase" evidence="3">
    <location>
        <begin position="185"/>
        <end position="396"/>
    </location>
</feature>
<keyword evidence="3" id="KW-0460">Magnesium</keyword>
<dbReference type="InterPro" id="IPR005252">
    <property type="entry name" value="CoaBC"/>
</dbReference>
<protein>
    <recommendedName>
        <fullName evidence="3">Coenzyme A biosynthesis bifunctional protein CoaBC</fullName>
    </recommendedName>
    <alternativeName>
        <fullName evidence="3">DNA/pantothenate metabolism flavoprotein</fullName>
    </alternativeName>
    <alternativeName>
        <fullName evidence="3">Phosphopantothenoylcysteine synthetase/decarboxylase</fullName>
        <shortName evidence="3">PPCS-PPCDC</shortName>
    </alternativeName>
    <domain>
        <recommendedName>
            <fullName evidence="3">Phosphopantothenoylcysteine decarboxylase</fullName>
            <shortName evidence="3">PPC decarboxylase</shortName>
            <shortName evidence="3">PPC-DC</shortName>
            <ecNumber evidence="3">4.1.1.36</ecNumber>
        </recommendedName>
        <alternativeName>
            <fullName evidence="3">CoaC</fullName>
        </alternativeName>
    </domain>
    <domain>
        <recommendedName>
            <fullName evidence="3">Phosphopantothenate--cysteine ligase</fullName>
            <ecNumber evidence="3">6.3.2.5</ecNumber>
        </recommendedName>
        <alternativeName>
            <fullName evidence="3">CoaB</fullName>
        </alternativeName>
        <alternativeName>
            <fullName evidence="3">Phosphopantothenoylcysteine synthetase</fullName>
            <shortName evidence="3">PPC synthetase</shortName>
            <shortName evidence="3">PPC-S</shortName>
        </alternativeName>
    </domain>
</protein>
<dbReference type="RefSeq" id="WP_005916619.1">
    <property type="nucleotide sequence ID" value="NZ_BJMF01000002.1"/>
</dbReference>
<dbReference type="NCBIfam" id="TIGR00521">
    <property type="entry name" value="coaBC_dfp"/>
    <property type="match status" value="1"/>
</dbReference>
<feature type="binding site" evidence="3">
    <location>
        <position position="275"/>
    </location>
    <ligand>
        <name>CTP</name>
        <dbReference type="ChEBI" id="CHEBI:37563"/>
    </ligand>
</feature>
<comment type="pathway">
    <text evidence="3 4">Cofactor biosynthesis; coenzyme A biosynthesis; CoA from (R)-pantothenate: step 3/5.</text>
</comment>
<feature type="binding site" evidence="3">
    <location>
        <position position="339"/>
    </location>
    <ligand>
        <name>CTP</name>
        <dbReference type="ChEBI" id="CHEBI:37563"/>
    </ligand>
</feature>
<proteinExistence type="inferred from homology"/>
<comment type="caution">
    <text evidence="3">Lacks conserved residue(s) required for the propagation of feature annotation.</text>
</comment>
<comment type="cofactor">
    <cofactor evidence="3">
        <name>Mg(2+)</name>
        <dbReference type="ChEBI" id="CHEBI:18420"/>
    </cofactor>
</comment>
<dbReference type="EC" id="4.1.1.36" evidence="3"/>
<feature type="binding site" evidence="3">
    <location>
        <begin position="303"/>
        <end position="306"/>
    </location>
    <ligand>
        <name>CTP</name>
        <dbReference type="ChEBI" id="CHEBI:37563"/>
    </ligand>
</feature>
<keyword evidence="3 4" id="KW-0285">Flavoprotein</keyword>
<dbReference type="EC" id="6.3.2.5" evidence="3"/>
<dbReference type="GO" id="GO:0004632">
    <property type="term" value="F:phosphopantothenate--cysteine ligase activity"/>
    <property type="evidence" value="ECO:0007669"/>
    <property type="project" value="UniProtKB-UniRule"/>
</dbReference>
<feature type="binding site" evidence="3">
    <location>
        <position position="335"/>
    </location>
    <ligand>
        <name>CTP</name>
        <dbReference type="ChEBI" id="CHEBI:37563"/>
    </ligand>
</feature>
<evidence type="ECO:0000256" key="4">
    <source>
        <dbReference type="RuleBase" id="RU364078"/>
    </source>
</evidence>
<keyword evidence="3" id="KW-0479">Metal-binding</keyword>
<feature type="region of interest" description="Phosphopantothenoylcysteine decarboxylase" evidence="3">
    <location>
        <begin position="1"/>
        <end position="184"/>
    </location>
</feature>
<comment type="pathway">
    <text evidence="3 4">Cofactor biosynthesis; coenzyme A biosynthesis; CoA from (R)-pantothenate: step 2/5.</text>
</comment>
<dbReference type="Gene3D" id="3.40.50.1950">
    <property type="entry name" value="Flavin prenyltransferase-like"/>
    <property type="match status" value="1"/>
</dbReference>
<dbReference type="PANTHER" id="PTHR14359">
    <property type="entry name" value="HOMO-OLIGOMERIC FLAVIN CONTAINING CYS DECARBOXYLASE FAMILY"/>
    <property type="match status" value="1"/>
</dbReference>
<keyword evidence="3 4" id="KW-0288">FMN</keyword>
<name>A0AAW8YEG4_PEDAC</name>
<feature type="domain" description="DNA/pantothenate metabolism flavoprotein C-terminal" evidence="6">
    <location>
        <begin position="180"/>
        <end position="393"/>
    </location>
</feature>
<dbReference type="KEGG" id="paci:A4V11_01060"/>